<feature type="domain" description="Ricin B lectin" evidence="2">
    <location>
        <begin position="63"/>
        <end position="136"/>
    </location>
</feature>
<dbReference type="CDD" id="cd00161">
    <property type="entry name" value="beta-trefoil_Ricin-like"/>
    <property type="match status" value="1"/>
</dbReference>
<gene>
    <name evidence="3" type="ORF">NIASO_16450</name>
</gene>
<protein>
    <recommendedName>
        <fullName evidence="2">Ricin B lectin domain-containing protein</fullName>
    </recommendedName>
</protein>
<name>W0EZY3_9BACT</name>
<feature type="chain" id="PRO_5004788470" description="Ricin B lectin domain-containing protein" evidence="1">
    <location>
        <begin position="20"/>
        <end position="167"/>
    </location>
</feature>
<dbReference type="InterPro" id="IPR035992">
    <property type="entry name" value="Ricin_B-like_lectins"/>
</dbReference>
<keyword evidence="1" id="KW-0732">Signal</keyword>
<dbReference type="eggNOG" id="COG3507">
    <property type="taxonomic scope" value="Bacteria"/>
</dbReference>
<feature type="signal peptide" evidence="1">
    <location>
        <begin position="1"/>
        <end position="19"/>
    </location>
</feature>
<sequence>MKKLIIVSFCLIIGVLAVAQPVIKGTFAIKNVHTGMVLRIKDANAKDGTPIVAYSPVNWKCVTWDFKHIEGNTYQLKNLFSGKTLQSADPEVKEGAALQEQPLSDNALQRYEFIPADKNSYLIKLKGKELYLTPADKDGTVNSKIIFAKKDGSKLQYWTIQEQHPTM</sequence>
<dbReference type="InterPro" id="IPR000772">
    <property type="entry name" value="Ricin_B_lectin"/>
</dbReference>
<dbReference type="EMBL" id="CP007035">
    <property type="protein sequence ID" value="AHF16312.1"/>
    <property type="molecule type" value="Genomic_DNA"/>
</dbReference>
<organism evidence="3 4">
    <name type="scientific">Niabella soli DSM 19437</name>
    <dbReference type="NCBI Taxonomy" id="929713"/>
    <lineage>
        <taxon>Bacteria</taxon>
        <taxon>Pseudomonadati</taxon>
        <taxon>Bacteroidota</taxon>
        <taxon>Chitinophagia</taxon>
        <taxon>Chitinophagales</taxon>
        <taxon>Chitinophagaceae</taxon>
        <taxon>Niabella</taxon>
    </lineage>
</organism>
<proteinExistence type="predicted"/>
<evidence type="ECO:0000313" key="4">
    <source>
        <dbReference type="Proteomes" id="UP000003586"/>
    </source>
</evidence>
<evidence type="ECO:0000313" key="3">
    <source>
        <dbReference type="EMBL" id="AHF16312.1"/>
    </source>
</evidence>
<dbReference type="SUPFAM" id="SSF50370">
    <property type="entry name" value="Ricin B-like lectins"/>
    <property type="match status" value="1"/>
</dbReference>
<dbReference type="OrthoDB" id="2285436at2"/>
<dbReference type="Gene3D" id="2.80.10.50">
    <property type="match status" value="1"/>
</dbReference>
<keyword evidence="4" id="KW-1185">Reference proteome</keyword>
<dbReference type="Proteomes" id="UP000003586">
    <property type="component" value="Chromosome"/>
</dbReference>
<dbReference type="AlphaFoldDB" id="W0EZY3"/>
<evidence type="ECO:0000259" key="2">
    <source>
        <dbReference type="Pfam" id="PF14200"/>
    </source>
</evidence>
<dbReference type="Pfam" id="PF14200">
    <property type="entry name" value="RicinB_lectin_2"/>
    <property type="match status" value="1"/>
</dbReference>
<evidence type="ECO:0000256" key="1">
    <source>
        <dbReference type="SAM" id="SignalP"/>
    </source>
</evidence>
<dbReference type="HOGENOM" id="CLU_1592844_0_0_10"/>
<dbReference type="RefSeq" id="WP_008587282.1">
    <property type="nucleotide sequence ID" value="NZ_CP007035.1"/>
</dbReference>
<accession>W0EZY3</accession>
<dbReference type="KEGG" id="nso:NIASO_16450"/>
<reference evidence="3 4" key="1">
    <citation type="submission" date="2013-12" db="EMBL/GenBank/DDBJ databases">
        <authorList>
            <consortium name="DOE Joint Genome Institute"/>
            <person name="Eisen J."/>
            <person name="Huntemann M."/>
            <person name="Han J."/>
            <person name="Chen A."/>
            <person name="Kyrpides N."/>
            <person name="Mavromatis K."/>
            <person name="Markowitz V."/>
            <person name="Palaniappan K."/>
            <person name="Ivanova N."/>
            <person name="Schaumberg A."/>
            <person name="Pati A."/>
            <person name="Liolios K."/>
            <person name="Nordberg H.P."/>
            <person name="Cantor M.N."/>
            <person name="Hua S.X."/>
            <person name="Woyke T."/>
        </authorList>
    </citation>
    <scope>NUCLEOTIDE SEQUENCE [LARGE SCALE GENOMIC DNA]</scope>
    <source>
        <strain evidence="4">DSM 19437</strain>
    </source>
</reference>